<name>A0AAV4YBP5_CAEEX</name>
<comment type="caution">
    <text evidence="2">The sequence shown here is derived from an EMBL/GenBank/DDBJ whole genome shotgun (WGS) entry which is preliminary data.</text>
</comment>
<keyword evidence="3" id="KW-1185">Reference proteome</keyword>
<gene>
    <name evidence="2" type="ORF">CEXT_191471</name>
</gene>
<reference evidence="2 3" key="1">
    <citation type="submission" date="2021-06" db="EMBL/GenBank/DDBJ databases">
        <title>Caerostris extrusa draft genome.</title>
        <authorList>
            <person name="Kono N."/>
            <person name="Arakawa K."/>
        </authorList>
    </citation>
    <scope>NUCLEOTIDE SEQUENCE [LARGE SCALE GENOMIC DNA]</scope>
</reference>
<protein>
    <submittedName>
        <fullName evidence="2">Uncharacterized protein</fullName>
    </submittedName>
</protein>
<feature type="region of interest" description="Disordered" evidence="1">
    <location>
        <begin position="49"/>
        <end position="85"/>
    </location>
</feature>
<dbReference type="Proteomes" id="UP001054945">
    <property type="component" value="Unassembled WGS sequence"/>
</dbReference>
<evidence type="ECO:0000313" key="2">
    <source>
        <dbReference type="EMBL" id="GIZ03625.1"/>
    </source>
</evidence>
<feature type="compositionally biased region" description="Basic and acidic residues" evidence="1">
    <location>
        <begin position="55"/>
        <end position="83"/>
    </location>
</feature>
<dbReference type="EMBL" id="BPLR01001629">
    <property type="protein sequence ID" value="GIZ03625.1"/>
    <property type="molecule type" value="Genomic_DNA"/>
</dbReference>
<evidence type="ECO:0000256" key="1">
    <source>
        <dbReference type="SAM" id="MobiDB-lite"/>
    </source>
</evidence>
<proteinExistence type="predicted"/>
<dbReference type="AlphaFoldDB" id="A0AAV4YBP5"/>
<accession>A0AAV4YBP5</accession>
<organism evidence="2 3">
    <name type="scientific">Caerostris extrusa</name>
    <name type="common">Bark spider</name>
    <name type="synonym">Caerostris bankana</name>
    <dbReference type="NCBI Taxonomy" id="172846"/>
    <lineage>
        <taxon>Eukaryota</taxon>
        <taxon>Metazoa</taxon>
        <taxon>Ecdysozoa</taxon>
        <taxon>Arthropoda</taxon>
        <taxon>Chelicerata</taxon>
        <taxon>Arachnida</taxon>
        <taxon>Araneae</taxon>
        <taxon>Araneomorphae</taxon>
        <taxon>Entelegynae</taxon>
        <taxon>Araneoidea</taxon>
        <taxon>Araneidae</taxon>
        <taxon>Caerostris</taxon>
    </lineage>
</organism>
<sequence length="171" mass="18535">MTLSDIVDTVSGWFQLHGTSPTKVSENVTRQRQCRKCLITLTTKSKLSSWGKGSPRIESRSNCHPGGREAPRIESRGKQDRGRPANACLSGHYRTEEIILRQSMNINEGNQMSSASSVIGGGGRKHCHTVTTGSTHAYPRSRTCCNYLASLSLLACDNVSRPLSCSAAAVL</sequence>
<evidence type="ECO:0000313" key="3">
    <source>
        <dbReference type="Proteomes" id="UP001054945"/>
    </source>
</evidence>